<keyword evidence="3" id="KW-1185">Reference proteome</keyword>
<evidence type="ECO:0000313" key="2">
    <source>
        <dbReference type="EMBL" id="VDO99041.1"/>
    </source>
</evidence>
<proteinExistence type="predicted"/>
<dbReference type="AlphaFoldDB" id="A0A183FZQ7"/>
<dbReference type="SUPFAM" id="SSF52047">
    <property type="entry name" value="RNI-like"/>
    <property type="match status" value="1"/>
</dbReference>
<gene>
    <name evidence="2" type="ORF">HPBE_LOCUS14262</name>
</gene>
<accession>A0A183FZQ7</accession>
<evidence type="ECO:0000256" key="1">
    <source>
        <dbReference type="SAM" id="MobiDB-lite"/>
    </source>
</evidence>
<dbReference type="OrthoDB" id="5908693at2759"/>
<evidence type="ECO:0000313" key="4">
    <source>
        <dbReference type="WBParaSite" id="HPBE_0001426101-mRNA-1"/>
    </source>
</evidence>
<protein>
    <submittedName>
        <fullName evidence="4">LRRcap domain-containing protein</fullName>
    </submittedName>
</protein>
<evidence type="ECO:0000313" key="3">
    <source>
        <dbReference type="Proteomes" id="UP000050761"/>
    </source>
</evidence>
<feature type="region of interest" description="Disordered" evidence="1">
    <location>
        <begin position="158"/>
        <end position="205"/>
    </location>
</feature>
<organism evidence="3 4">
    <name type="scientific">Heligmosomoides polygyrus</name>
    <name type="common">Parasitic roundworm</name>
    <dbReference type="NCBI Taxonomy" id="6339"/>
    <lineage>
        <taxon>Eukaryota</taxon>
        <taxon>Metazoa</taxon>
        <taxon>Ecdysozoa</taxon>
        <taxon>Nematoda</taxon>
        <taxon>Chromadorea</taxon>
        <taxon>Rhabditida</taxon>
        <taxon>Rhabditina</taxon>
        <taxon>Rhabditomorpha</taxon>
        <taxon>Strongyloidea</taxon>
        <taxon>Heligmosomidae</taxon>
        <taxon>Heligmosomoides</taxon>
    </lineage>
</organism>
<name>A0A183FZQ7_HELPZ</name>
<dbReference type="Proteomes" id="UP000050761">
    <property type="component" value="Unassembled WGS sequence"/>
</dbReference>
<feature type="compositionally biased region" description="Acidic residues" evidence="1">
    <location>
        <begin position="160"/>
        <end position="171"/>
    </location>
</feature>
<dbReference type="Gene3D" id="3.80.10.10">
    <property type="entry name" value="Ribonuclease Inhibitor"/>
    <property type="match status" value="1"/>
</dbReference>
<accession>A0A3P7ZF40</accession>
<dbReference type="WBParaSite" id="HPBE_0001426101-mRNA-1">
    <property type="protein sequence ID" value="HPBE_0001426101-mRNA-1"/>
    <property type="gene ID" value="HPBE_0001426101"/>
</dbReference>
<reference evidence="2 3" key="1">
    <citation type="submission" date="2018-11" db="EMBL/GenBank/DDBJ databases">
        <authorList>
            <consortium name="Pathogen Informatics"/>
        </authorList>
    </citation>
    <scope>NUCLEOTIDE SEQUENCE [LARGE SCALE GENOMIC DNA]</scope>
</reference>
<dbReference type="InterPro" id="IPR032675">
    <property type="entry name" value="LRR_dom_sf"/>
</dbReference>
<dbReference type="EMBL" id="UZAH01028278">
    <property type="protein sequence ID" value="VDO99041.1"/>
    <property type="molecule type" value="Genomic_DNA"/>
</dbReference>
<reference evidence="4" key="2">
    <citation type="submission" date="2019-09" db="UniProtKB">
        <authorList>
            <consortium name="WormBaseParasite"/>
        </authorList>
    </citation>
    <scope>IDENTIFICATION</scope>
</reference>
<sequence length="205" mass="23538">MWRVSDDVVGEEFYSRLDIELCDRREESMEVLKNIHMFGKLQSLMLVKCELTDEDICSMPMPSKTVKYLCLQGNALRNPWEAITEKFPSVIHLDLRRNRIVYPVPLLGNRATSFCRVDVDLDDETMRGKGWMKSLKDYCPGLTHVGAIPVFTAEEATKLEDEDVSDSEDEKNSEGGSEWSESDDGFGCWSEASDDMSSWRWLFDI</sequence>